<reference evidence="1 2" key="1">
    <citation type="submission" date="2016-09" db="EMBL/GenBank/DDBJ databases">
        <title>Extensive genetic diversity and differential bi-allelic expression allows diatom success in the polar Southern Ocean.</title>
        <authorList>
            <consortium name="DOE Joint Genome Institute"/>
            <person name="Mock T."/>
            <person name="Otillar R.P."/>
            <person name="Strauss J."/>
            <person name="Dupont C."/>
            <person name="Frickenhaus S."/>
            <person name="Maumus F."/>
            <person name="Mcmullan M."/>
            <person name="Sanges R."/>
            <person name="Schmutz J."/>
            <person name="Toseland A."/>
            <person name="Valas R."/>
            <person name="Veluchamy A."/>
            <person name="Ward B.J."/>
            <person name="Allen A."/>
            <person name="Barry K."/>
            <person name="Falciatore A."/>
            <person name="Ferrante M."/>
            <person name="Fortunato A.E."/>
            <person name="Gloeckner G."/>
            <person name="Gruber A."/>
            <person name="Hipkin R."/>
            <person name="Janech M."/>
            <person name="Kroth P."/>
            <person name="Leese F."/>
            <person name="Lindquist E."/>
            <person name="Lyon B.R."/>
            <person name="Martin J."/>
            <person name="Mayer C."/>
            <person name="Parker M."/>
            <person name="Quesneville H."/>
            <person name="Raymond J."/>
            <person name="Uhlig C."/>
            <person name="Valentin K.U."/>
            <person name="Worden A.Z."/>
            <person name="Armbrust E.V."/>
            <person name="Bowler C."/>
            <person name="Green B."/>
            <person name="Moulton V."/>
            <person name="Van Oosterhout C."/>
            <person name="Grigoriev I."/>
        </authorList>
    </citation>
    <scope>NUCLEOTIDE SEQUENCE [LARGE SCALE GENOMIC DNA]</scope>
    <source>
        <strain evidence="1 2">CCMP1102</strain>
    </source>
</reference>
<organism evidence="1 2">
    <name type="scientific">Fragilariopsis cylindrus CCMP1102</name>
    <dbReference type="NCBI Taxonomy" id="635003"/>
    <lineage>
        <taxon>Eukaryota</taxon>
        <taxon>Sar</taxon>
        <taxon>Stramenopiles</taxon>
        <taxon>Ochrophyta</taxon>
        <taxon>Bacillariophyta</taxon>
        <taxon>Bacillariophyceae</taxon>
        <taxon>Bacillariophycidae</taxon>
        <taxon>Bacillariales</taxon>
        <taxon>Bacillariaceae</taxon>
        <taxon>Fragilariopsis</taxon>
    </lineage>
</organism>
<dbReference type="Proteomes" id="UP000095751">
    <property type="component" value="Unassembled WGS sequence"/>
</dbReference>
<protein>
    <recommendedName>
        <fullName evidence="3">Serine aminopeptidase S33 domain-containing protein</fullName>
    </recommendedName>
</protein>
<dbReference type="OrthoDB" id="2498029at2759"/>
<dbReference type="SUPFAM" id="SSF53474">
    <property type="entry name" value="alpha/beta-Hydrolases"/>
    <property type="match status" value="1"/>
</dbReference>
<sequence>MPHPITSERIWKEVEPRAYYSNPKNIHGLSRSGIPFCLGTAVGLVSALENAKEIIPSFRAPFHINHGSDDYGVPLSGSQRLLKYSETPTDEKELNVIADGYHGLFSQLDAEETMKHEIEWINKVIEKRKR</sequence>
<keyword evidence="2" id="KW-1185">Reference proteome</keyword>
<gene>
    <name evidence="1" type="ORF">FRACYDRAFT_269641</name>
</gene>
<dbReference type="InterPro" id="IPR029058">
    <property type="entry name" value="AB_hydrolase_fold"/>
</dbReference>
<dbReference type="InParanoid" id="A0A1E7F933"/>
<dbReference type="Gene3D" id="3.40.50.1820">
    <property type="entry name" value="alpha/beta hydrolase"/>
    <property type="match status" value="1"/>
</dbReference>
<evidence type="ECO:0008006" key="3">
    <source>
        <dbReference type="Google" id="ProtNLM"/>
    </source>
</evidence>
<dbReference type="AlphaFoldDB" id="A0A1E7F933"/>
<name>A0A1E7F933_9STRA</name>
<dbReference type="EMBL" id="KV784360">
    <property type="protein sequence ID" value="OEU14690.1"/>
    <property type="molecule type" value="Genomic_DNA"/>
</dbReference>
<evidence type="ECO:0000313" key="2">
    <source>
        <dbReference type="Proteomes" id="UP000095751"/>
    </source>
</evidence>
<dbReference type="KEGG" id="fcy:FRACYDRAFT_269641"/>
<accession>A0A1E7F933</accession>
<proteinExistence type="predicted"/>
<evidence type="ECO:0000313" key="1">
    <source>
        <dbReference type="EMBL" id="OEU14690.1"/>
    </source>
</evidence>